<dbReference type="Proteomes" id="UP000054995">
    <property type="component" value="Unassembled WGS sequence"/>
</dbReference>
<comment type="caution">
    <text evidence="1">The sequence shown here is derived from an EMBL/GenBank/DDBJ whole genome shotgun (WGS) entry which is preliminary data.</text>
</comment>
<evidence type="ECO:0000313" key="1">
    <source>
        <dbReference type="EMBL" id="KRY88867.1"/>
    </source>
</evidence>
<sequence>MIFARGNMQIGYLSVWLHRYNKARFSHFNFYSPRLAFCSLFSCKKTPMMAYLCSYLSGSFCSDIDSNLYTIMPALNSIFN</sequence>
<protein>
    <submittedName>
        <fullName evidence="1">Uncharacterized protein</fullName>
    </submittedName>
</protein>
<accession>A0A0V1FUA8</accession>
<name>A0A0V1FUA8_TRIPS</name>
<proteinExistence type="predicted"/>
<dbReference type="EMBL" id="JYDT01000037">
    <property type="protein sequence ID" value="KRY88867.1"/>
    <property type="molecule type" value="Genomic_DNA"/>
</dbReference>
<keyword evidence="2" id="KW-1185">Reference proteome</keyword>
<gene>
    <name evidence="1" type="ORF">T4D_12704</name>
</gene>
<dbReference type="AlphaFoldDB" id="A0A0V1FUA8"/>
<evidence type="ECO:0000313" key="2">
    <source>
        <dbReference type="Proteomes" id="UP000054995"/>
    </source>
</evidence>
<organism evidence="1 2">
    <name type="scientific">Trichinella pseudospiralis</name>
    <name type="common">Parasitic roundworm</name>
    <dbReference type="NCBI Taxonomy" id="6337"/>
    <lineage>
        <taxon>Eukaryota</taxon>
        <taxon>Metazoa</taxon>
        <taxon>Ecdysozoa</taxon>
        <taxon>Nematoda</taxon>
        <taxon>Enoplea</taxon>
        <taxon>Dorylaimia</taxon>
        <taxon>Trichinellida</taxon>
        <taxon>Trichinellidae</taxon>
        <taxon>Trichinella</taxon>
    </lineage>
</organism>
<reference evidence="1 2" key="1">
    <citation type="submission" date="2015-01" db="EMBL/GenBank/DDBJ databases">
        <title>Evolution of Trichinella species and genotypes.</title>
        <authorList>
            <person name="Korhonen P.K."/>
            <person name="Edoardo P."/>
            <person name="Giuseppe L.R."/>
            <person name="Gasser R.B."/>
        </authorList>
    </citation>
    <scope>NUCLEOTIDE SEQUENCE [LARGE SCALE GENOMIC DNA]</scope>
    <source>
        <strain evidence="1">ISS470</strain>
    </source>
</reference>